<dbReference type="InterPro" id="IPR027417">
    <property type="entry name" value="P-loop_NTPase"/>
</dbReference>
<name>R2VMM7_9ENTE</name>
<proteinExistence type="predicted"/>
<dbReference type="InterPro" id="IPR050678">
    <property type="entry name" value="DNA_Partitioning_ATPase"/>
</dbReference>
<evidence type="ECO:0000313" key="5">
    <source>
        <dbReference type="Proteomes" id="UP000013750"/>
    </source>
</evidence>
<accession>R2VMM7</accession>
<evidence type="ECO:0000313" key="6">
    <source>
        <dbReference type="Proteomes" id="UP000014160"/>
    </source>
</evidence>
<evidence type="ECO:0000313" key="3">
    <source>
        <dbReference type="EMBL" id="EOI58891.1"/>
    </source>
</evidence>
<evidence type="ECO:0000256" key="1">
    <source>
        <dbReference type="SAM" id="MobiDB-lite"/>
    </source>
</evidence>
<dbReference type="PATRIC" id="fig|1158614.3.peg.61"/>
<dbReference type="InterPro" id="IPR025669">
    <property type="entry name" value="AAA_dom"/>
</dbReference>
<dbReference type="Pfam" id="PF13614">
    <property type="entry name" value="AAA_31"/>
    <property type="match status" value="1"/>
</dbReference>
<keyword evidence="6" id="KW-1185">Reference proteome</keyword>
<sequence length="297" mass="33972">MTGTIISFLNMKGGVGKTALCKEIGYSLAKDGYKVLFIDVDPQSNLTQSVFSKHGYMSTSLYEELPESEKEKDKRRRKHKIKTTSKSISQLFVDSARQPKPDEVILKLPMYHIIPGELTTIFIENTLGGAGKENALDNYILNNKLSNFYDYILIDCPPTYSYYTTAALNASDYYIVPVGVDAYSILGISLLEEVVEKVKLTDARKYQTKTLRNMGIIFNPFNFFKEERASSIINSIKSNVKLKKYNLYFFDEVFEYNNALKKKANYFILDYNNTKSLANLSNLTEEFKQRIKILEGE</sequence>
<organism evidence="3 5">
    <name type="scientific">Enterococcus gilvus ATCC BAA-350</name>
    <dbReference type="NCBI Taxonomy" id="1158614"/>
    <lineage>
        <taxon>Bacteria</taxon>
        <taxon>Bacillati</taxon>
        <taxon>Bacillota</taxon>
        <taxon>Bacilli</taxon>
        <taxon>Lactobacillales</taxon>
        <taxon>Enterococcaceae</taxon>
        <taxon>Enterococcus</taxon>
    </lineage>
</organism>
<gene>
    <name evidence="4" type="ORF">I592_03370</name>
    <name evidence="3" type="ORF">UKC_00077</name>
</gene>
<reference evidence="4 6" key="2">
    <citation type="submission" date="2013-03" db="EMBL/GenBank/DDBJ databases">
        <title>The Genome Sequence of Enterococcus gilvus ATCC BAA-350 (PacBio/Illumina hybrid assembly).</title>
        <authorList>
            <consortium name="The Broad Institute Genomics Platform"/>
            <consortium name="The Broad Institute Genome Sequencing Center for Infectious Disease"/>
            <person name="Earl A."/>
            <person name="Russ C."/>
            <person name="Gilmore M."/>
            <person name="Surin D."/>
            <person name="Walker B."/>
            <person name="Young S."/>
            <person name="Zeng Q."/>
            <person name="Gargeya S."/>
            <person name="Fitzgerald M."/>
            <person name="Haas B."/>
            <person name="Abouelleil A."/>
            <person name="Allen A.W."/>
            <person name="Alvarado L."/>
            <person name="Arachchi H.M."/>
            <person name="Berlin A.M."/>
            <person name="Chapman S.B."/>
            <person name="Gainer-Dewar J."/>
            <person name="Goldberg J."/>
            <person name="Griggs A."/>
            <person name="Gujja S."/>
            <person name="Hansen M."/>
            <person name="Howarth C."/>
            <person name="Imamovic A."/>
            <person name="Ireland A."/>
            <person name="Larimer J."/>
            <person name="McCowan C."/>
            <person name="Murphy C."/>
            <person name="Pearson M."/>
            <person name="Poon T.W."/>
            <person name="Priest M."/>
            <person name="Roberts A."/>
            <person name="Saif S."/>
            <person name="Shea T."/>
            <person name="Sisk P."/>
            <person name="Sykes S."/>
            <person name="Wortman J."/>
            <person name="Nusbaum C."/>
            <person name="Birren B."/>
        </authorList>
    </citation>
    <scope>NUCLEOTIDE SEQUENCE [LARGE SCALE GENOMIC DNA]</scope>
    <source>
        <strain evidence="4 6">ATCC BAA-350</strain>
    </source>
</reference>
<dbReference type="CDD" id="cd02042">
    <property type="entry name" value="ParAB_family"/>
    <property type="match status" value="1"/>
</dbReference>
<feature type="compositionally biased region" description="Basic residues" evidence="1">
    <location>
        <begin position="73"/>
        <end position="83"/>
    </location>
</feature>
<reference evidence="3 5" key="1">
    <citation type="submission" date="2013-02" db="EMBL/GenBank/DDBJ databases">
        <title>The Genome Sequence of Enterococcus gilvus ATCC BAA-350.</title>
        <authorList>
            <consortium name="The Broad Institute Genome Sequencing Platform"/>
            <consortium name="The Broad Institute Genome Sequencing Center for Infectious Disease"/>
            <person name="Earl A.M."/>
            <person name="Gilmore M.S."/>
            <person name="Lebreton F."/>
            <person name="Walker B."/>
            <person name="Young S.K."/>
            <person name="Zeng Q."/>
            <person name="Gargeya S."/>
            <person name="Fitzgerald M."/>
            <person name="Haas B."/>
            <person name="Abouelleil A."/>
            <person name="Alvarado L."/>
            <person name="Arachchi H.M."/>
            <person name="Berlin A.M."/>
            <person name="Chapman S.B."/>
            <person name="Dewar J."/>
            <person name="Goldberg J."/>
            <person name="Griggs A."/>
            <person name="Gujja S."/>
            <person name="Hansen M."/>
            <person name="Howarth C."/>
            <person name="Imamovic A."/>
            <person name="Larimer J."/>
            <person name="McCowan C."/>
            <person name="Murphy C."/>
            <person name="Neiman D."/>
            <person name="Pearson M."/>
            <person name="Priest M."/>
            <person name="Roberts A."/>
            <person name="Saif S."/>
            <person name="Shea T."/>
            <person name="Sisk P."/>
            <person name="Sykes S."/>
            <person name="Wortman J."/>
            <person name="Nusbaum C."/>
            <person name="Birren B."/>
        </authorList>
    </citation>
    <scope>NUCLEOTIDE SEQUENCE [LARGE SCALE GENOMIC DNA]</scope>
    <source>
        <strain evidence="3 5">ATCC BAA-350</strain>
    </source>
</reference>
<dbReference type="eggNOG" id="COG1192">
    <property type="taxonomic scope" value="Bacteria"/>
</dbReference>
<dbReference type="SUPFAM" id="SSF52540">
    <property type="entry name" value="P-loop containing nucleoside triphosphate hydrolases"/>
    <property type="match status" value="1"/>
</dbReference>
<evidence type="ECO:0000313" key="4">
    <source>
        <dbReference type="EMBL" id="EOW79232.1"/>
    </source>
</evidence>
<dbReference type="Proteomes" id="UP000013750">
    <property type="component" value="Unassembled WGS sequence"/>
</dbReference>
<protein>
    <recommendedName>
        <fullName evidence="2">AAA domain-containing protein</fullName>
    </recommendedName>
</protein>
<dbReference type="Gene3D" id="3.40.50.300">
    <property type="entry name" value="P-loop containing nucleotide triphosphate hydrolases"/>
    <property type="match status" value="1"/>
</dbReference>
<dbReference type="RefSeq" id="WP_010778528.1">
    <property type="nucleotide sequence ID" value="NZ_ASWH01000002.1"/>
</dbReference>
<feature type="domain" description="AAA" evidence="2">
    <location>
        <begin position="4"/>
        <end position="201"/>
    </location>
</feature>
<dbReference type="EMBL" id="AJDQ01000002">
    <property type="protein sequence ID" value="EOI58891.1"/>
    <property type="molecule type" value="Genomic_DNA"/>
</dbReference>
<dbReference type="HOGENOM" id="CLU_037612_4_0_9"/>
<comment type="caution">
    <text evidence="3">The sequence shown here is derived from an EMBL/GenBank/DDBJ whole genome shotgun (WGS) entry which is preliminary data.</text>
</comment>
<dbReference type="AlphaFoldDB" id="R2VMM7"/>
<dbReference type="PANTHER" id="PTHR13696:SF99">
    <property type="entry name" value="COBYRINIC ACID AC-DIAMIDE SYNTHASE"/>
    <property type="match status" value="1"/>
</dbReference>
<dbReference type="EMBL" id="ASWH01000002">
    <property type="protein sequence ID" value="EOW79232.1"/>
    <property type="molecule type" value="Genomic_DNA"/>
</dbReference>
<dbReference type="OrthoDB" id="9815116at2"/>
<dbReference type="Proteomes" id="UP000014160">
    <property type="component" value="Unassembled WGS sequence"/>
</dbReference>
<dbReference type="PANTHER" id="PTHR13696">
    <property type="entry name" value="P-LOOP CONTAINING NUCLEOSIDE TRIPHOSPHATE HYDROLASE"/>
    <property type="match status" value="1"/>
</dbReference>
<feature type="region of interest" description="Disordered" evidence="1">
    <location>
        <begin position="63"/>
        <end position="83"/>
    </location>
</feature>
<evidence type="ECO:0000259" key="2">
    <source>
        <dbReference type="Pfam" id="PF13614"/>
    </source>
</evidence>